<gene>
    <name evidence="2" type="ORF">FG384_04485</name>
</gene>
<protein>
    <submittedName>
        <fullName evidence="2">Uncharacterized protein</fullName>
    </submittedName>
</protein>
<feature type="transmembrane region" description="Helical" evidence="1">
    <location>
        <begin position="97"/>
        <end position="118"/>
    </location>
</feature>
<evidence type="ECO:0000313" key="3">
    <source>
        <dbReference type="Proteomes" id="UP000316626"/>
    </source>
</evidence>
<dbReference type="AlphaFoldDB" id="A0A544TTQ7"/>
<keyword evidence="1" id="KW-1133">Transmembrane helix</keyword>
<feature type="transmembrane region" description="Helical" evidence="1">
    <location>
        <begin position="68"/>
        <end position="85"/>
    </location>
</feature>
<keyword evidence="3" id="KW-1185">Reference proteome</keyword>
<dbReference type="RefSeq" id="WP_142641392.1">
    <property type="nucleotide sequence ID" value="NZ_VDGI01000003.1"/>
</dbReference>
<evidence type="ECO:0000313" key="2">
    <source>
        <dbReference type="EMBL" id="TQR20857.1"/>
    </source>
</evidence>
<organism evidence="2 3">
    <name type="scientific">Psychrobacillus vulpis</name>
    <dbReference type="NCBI Taxonomy" id="2325572"/>
    <lineage>
        <taxon>Bacteria</taxon>
        <taxon>Bacillati</taxon>
        <taxon>Bacillota</taxon>
        <taxon>Bacilli</taxon>
        <taxon>Bacillales</taxon>
        <taxon>Bacillaceae</taxon>
        <taxon>Psychrobacillus</taxon>
    </lineage>
</organism>
<dbReference type="EMBL" id="VDGI01000003">
    <property type="protein sequence ID" value="TQR20857.1"/>
    <property type="molecule type" value="Genomic_DNA"/>
</dbReference>
<name>A0A544TTQ7_9BACI</name>
<reference evidence="2 3" key="1">
    <citation type="submission" date="2019-06" db="EMBL/GenBank/DDBJ databases">
        <title>Psychrobacillus vulpis sp. nov., a new species isolated from feces of a red fox that inhabits in The Tablas de Daimiel Natural Park, Albacete, Spain.</title>
        <authorList>
            <person name="Rodriguez M."/>
            <person name="Reina J.C."/>
            <person name="Bejar V."/>
            <person name="Llamas I."/>
        </authorList>
    </citation>
    <scope>NUCLEOTIDE SEQUENCE [LARGE SCALE GENOMIC DNA]</scope>
    <source>
        <strain evidence="2 3">Z8</strain>
    </source>
</reference>
<evidence type="ECO:0000256" key="1">
    <source>
        <dbReference type="SAM" id="Phobius"/>
    </source>
</evidence>
<sequence length="128" mass="15232">MKKYIMFILFLVGFIISLIIVYRNIDNPFSNKFVIGFVIYLLLYGLYLTTVCIVNIRKMNKGEIRKRTWRFITLFILFSLMNYMFHYLFQPSKNDNYGFLFIALGYSLGLSFLDLTFYKKKHLGKLGS</sequence>
<keyword evidence="1" id="KW-0812">Transmembrane</keyword>
<keyword evidence="1" id="KW-0472">Membrane</keyword>
<proteinExistence type="predicted"/>
<feature type="transmembrane region" description="Helical" evidence="1">
    <location>
        <begin position="7"/>
        <end position="25"/>
    </location>
</feature>
<feature type="transmembrane region" description="Helical" evidence="1">
    <location>
        <begin position="37"/>
        <end position="56"/>
    </location>
</feature>
<accession>A0A544TTQ7</accession>
<comment type="caution">
    <text evidence="2">The sequence shown here is derived from an EMBL/GenBank/DDBJ whole genome shotgun (WGS) entry which is preliminary data.</text>
</comment>
<dbReference type="Proteomes" id="UP000316626">
    <property type="component" value="Unassembled WGS sequence"/>
</dbReference>
<dbReference type="OrthoDB" id="1926101at2"/>